<dbReference type="Proteomes" id="UP000034190">
    <property type="component" value="Unassembled WGS sequence"/>
</dbReference>
<evidence type="ECO:0000313" key="3">
    <source>
        <dbReference type="Proteomes" id="UP000034190"/>
    </source>
</evidence>
<proteinExistence type="predicted"/>
<organism evidence="2 3">
    <name type="scientific">Candidatus Falkowbacteria bacterium GW2011_GWA2_41_14</name>
    <dbReference type="NCBI Taxonomy" id="1618635"/>
    <lineage>
        <taxon>Bacteria</taxon>
        <taxon>Candidatus Falkowiibacteriota</taxon>
    </lineage>
</organism>
<dbReference type="EMBL" id="LCAP01000001">
    <property type="protein sequence ID" value="KKR91822.1"/>
    <property type="molecule type" value="Genomic_DNA"/>
</dbReference>
<keyword evidence="1" id="KW-1133">Transmembrane helix</keyword>
<evidence type="ECO:0000256" key="1">
    <source>
        <dbReference type="SAM" id="Phobius"/>
    </source>
</evidence>
<keyword evidence="1" id="KW-0812">Transmembrane</keyword>
<accession>A0A0G0XV85</accession>
<protein>
    <submittedName>
        <fullName evidence="2">Uncharacterized protein</fullName>
    </submittedName>
</protein>
<reference evidence="2 3" key="1">
    <citation type="journal article" date="2015" name="Nature">
        <title>rRNA introns, odd ribosomes, and small enigmatic genomes across a large radiation of phyla.</title>
        <authorList>
            <person name="Brown C.T."/>
            <person name="Hug L.A."/>
            <person name="Thomas B.C."/>
            <person name="Sharon I."/>
            <person name="Castelle C.J."/>
            <person name="Singh A."/>
            <person name="Wilkins M.J."/>
            <person name="Williams K.H."/>
            <person name="Banfield J.F."/>
        </authorList>
    </citation>
    <scope>NUCLEOTIDE SEQUENCE [LARGE SCALE GENOMIC DNA]</scope>
</reference>
<evidence type="ECO:0000313" key="2">
    <source>
        <dbReference type="EMBL" id="KKR91822.1"/>
    </source>
</evidence>
<gene>
    <name evidence="2" type="ORF">UU43_C0001G0002</name>
</gene>
<name>A0A0G0XV85_9BACT</name>
<dbReference type="AlphaFoldDB" id="A0A0G0XV85"/>
<feature type="transmembrane region" description="Helical" evidence="1">
    <location>
        <begin position="50"/>
        <end position="75"/>
    </location>
</feature>
<sequence>MYIIIGFIVLAAGALLVIKSEAMLNAFGRIAFFEKYLGSEGGSRLGYKIIGLIAIFIGFLIMTNMIGGFLGWLLSPLLRVSGGPR</sequence>
<keyword evidence="1" id="KW-0472">Membrane</keyword>
<comment type="caution">
    <text evidence="2">The sequence shown here is derived from an EMBL/GenBank/DDBJ whole genome shotgun (WGS) entry which is preliminary data.</text>
</comment>